<reference evidence="1 2" key="1">
    <citation type="submission" date="2024-02" db="EMBL/GenBank/DDBJ databases">
        <title>High-quality chromosome-scale genome assembly of Pensacola bahiagrass (Paspalum notatum Flugge var. saurae).</title>
        <authorList>
            <person name="Vega J.M."/>
            <person name="Podio M."/>
            <person name="Orjuela J."/>
            <person name="Siena L.A."/>
            <person name="Pessino S.C."/>
            <person name="Combes M.C."/>
            <person name="Mariac C."/>
            <person name="Albertini E."/>
            <person name="Pupilli F."/>
            <person name="Ortiz J.P.A."/>
            <person name="Leblanc O."/>
        </authorList>
    </citation>
    <scope>NUCLEOTIDE SEQUENCE [LARGE SCALE GENOMIC DNA]</scope>
    <source>
        <strain evidence="1">R1</strain>
        <tissue evidence="1">Leaf</tissue>
    </source>
</reference>
<name>A0AAQ3WK78_PASNO</name>
<dbReference type="Proteomes" id="UP001341281">
    <property type="component" value="Chromosome 03"/>
</dbReference>
<protein>
    <submittedName>
        <fullName evidence="1">Uncharacterized protein</fullName>
    </submittedName>
</protein>
<proteinExistence type="predicted"/>
<accession>A0AAQ3WK78</accession>
<evidence type="ECO:0000313" key="1">
    <source>
        <dbReference type="EMBL" id="WVZ64416.1"/>
    </source>
</evidence>
<dbReference type="EMBL" id="CP144747">
    <property type="protein sequence ID" value="WVZ64416.1"/>
    <property type="molecule type" value="Genomic_DNA"/>
</dbReference>
<evidence type="ECO:0000313" key="2">
    <source>
        <dbReference type="Proteomes" id="UP001341281"/>
    </source>
</evidence>
<keyword evidence="2" id="KW-1185">Reference proteome</keyword>
<dbReference type="AlphaFoldDB" id="A0AAQ3WK78"/>
<organism evidence="1 2">
    <name type="scientific">Paspalum notatum var. saurae</name>
    <dbReference type="NCBI Taxonomy" id="547442"/>
    <lineage>
        <taxon>Eukaryota</taxon>
        <taxon>Viridiplantae</taxon>
        <taxon>Streptophyta</taxon>
        <taxon>Embryophyta</taxon>
        <taxon>Tracheophyta</taxon>
        <taxon>Spermatophyta</taxon>
        <taxon>Magnoliopsida</taxon>
        <taxon>Liliopsida</taxon>
        <taxon>Poales</taxon>
        <taxon>Poaceae</taxon>
        <taxon>PACMAD clade</taxon>
        <taxon>Panicoideae</taxon>
        <taxon>Andropogonodae</taxon>
        <taxon>Paspaleae</taxon>
        <taxon>Paspalinae</taxon>
        <taxon>Paspalum</taxon>
    </lineage>
</organism>
<sequence>MYLPNGSLNLVQFITTTIGIGQMIGGGAPGAEVEEGADLELSKRLSGTNAIIEQDISDKVCAIAWPVEL</sequence>
<gene>
    <name evidence="1" type="ORF">U9M48_013929</name>
</gene>